<sequence length="311" mass="34587">MIVYPPIEITDARLIASSVLEPDVANGEQAWQSGQAYAAGTAVIRASVHKRYQALVAIAAGDTATPESSPLKWQDMGATNSWAMFERGRANATVGQAGESLMFRVKPGSRIDSVALVGMEASYATLRIYQGTTLQVERTISLTKRLVHNWFDYFFNDFTYQNDAIFSDLPMYEDAEVEVELVYGDVPPSLKALVVCRKVHLGKTMVDPTLSGANYSRIVRDQEYGDVSRIVQRRFVPTTRQKLLIEDSRDAEQIRNALIAIRSSPALFSGLDDDTNNPWFTSFLIYGLLKDWTLSAPGLRYGGLSLELEEL</sequence>
<protein>
    <submittedName>
        <fullName evidence="1">Uncharacterized protein</fullName>
    </submittedName>
</protein>
<dbReference type="RefSeq" id="WP_136406709.1">
    <property type="nucleotide sequence ID" value="NZ_SSWX01000013.1"/>
</dbReference>
<dbReference type="EMBL" id="SSWX01000013">
    <property type="protein sequence ID" value="THJ32799.1"/>
    <property type="molecule type" value="Genomic_DNA"/>
</dbReference>
<reference evidence="1 2" key="1">
    <citation type="submission" date="2019-04" db="EMBL/GenBank/DDBJ databases">
        <title>Lampropedia sp YIM MLB12 draf genome.</title>
        <authorList>
            <person name="Wang Y.-X."/>
        </authorList>
    </citation>
    <scope>NUCLEOTIDE SEQUENCE [LARGE SCALE GENOMIC DNA]</scope>
    <source>
        <strain evidence="1 2">YIM MLB12</strain>
    </source>
</reference>
<evidence type="ECO:0000313" key="1">
    <source>
        <dbReference type="EMBL" id="THJ32799.1"/>
    </source>
</evidence>
<organism evidence="1 2">
    <name type="scientific">Lampropedia aestuarii</name>
    <dbReference type="NCBI Taxonomy" id="2562762"/>
    <lineage>
        <taxon>Bacteria</taxon>
        <taxon>Pseudomonadati</taxon>
        <taxon>Pseudomonadota</taxon>
        <taxon>Betaproteobacteria</taxon>
        <taxon>Burkholderiales</taxon>
        <taxon>Comamonadaceae</taxon>
        <taxon>Lampropedia</taxon>
    </lineage>
</organism>
<dbReference type="Proteomes" id="UP000306236">
    <property type="component" value="Unassembled WGS sequence"/>
</dbReference>
<gene>
    <name evidence="1" type="ORF">E8K88_10940</name>
</gene>
<dbReference type="AlphaFoldDB" id="A0A4S5BKN6"/>
<comment type="caution">
    <text evidence="1">The sequence shown here is derived from an EMBL/GenBank/DDBJ whole genome shotgun (WGS) entry which is preliminary data.</text>
</comment>
<accession>A0A4S5BKN6</accession>
<proteinExistence type="predicted"/>
<name>A0A4S5BKN6_9BURK</name>
<dbReference type="OrthoDB" id="6992011at2"/>
<keyword evidence="2" id="KW-1185">Reference proteome</keyword>
<evidence type="ECO:0000313" key="2">
    <source>
        <dbReference type="Proteomes" id="UP000306236"/>
    </source>
</evidence>